<accession>A0A5K3FVC0</accession>
<dbReference type="InterPro" id="IPR035940">
    <property type="entry name" value="CAP_sf"/>
</dbReference>
<evidence type="ECO:0000313" key="2">
    <source>
        <dbReference type="WBParaSite" id="MCU_012142-RA"/>
    </source>
</evidence>
<dbReference type="Gene3D" id="3.40.33.10">
    <property type="entry name" value="CAP"/>
    <property type="match status" value="1"/>
</dbReference>
<organism evidence="2">
    <name type="scientific">Mesocestoides corti</name>
    <name type="common">Flatworm</name>
    <dbReference type="NCBI Taxonomy" id="53468"/>
    <lineage>
        <taxon>Eukaryota</taxon>
        <taxon>Metazoa</taxon>
        <taxon>Spiralia</taxon>
        <taxon>Lophotrochozoa</taxon>
        <taxon>Platyhelminthes</taxon>
        <taxon>Cestoda</taxon>
        <taxon>Eucestoda</taxon>
        <taxon>Cyclophyllidea</taxon>
        <taxon>Mesocestoididae</taxon>
        <taxon>Mesocestoides</taxon>
    </lineage>
</organism>
<evidence type="ECO:0000259" key="1">
    <source>
        <dbReference type="SMART" id="SM00198"/>
    </source>
</evidence>
<dbReference type="WBParaSite" id="MCU_012142-RA">
    <property type="protein sequence ID" value="MCU_012142-RA"/>
    <property type="gene ID" value="MCU_012142"/>
</dbReference>
<dbReference type="InterPro" id="IPR014044">
    <property type="entry name" value="CAP_dom"/>
</dbReference>
<reference evidence="2" key="1">
    <citation type="submission" date="2019-11" db="UniProtKB">
        <authorList>
            <consortium name="WormBaseParasite"/>
        </authorList>
    </citation>
    <scope>IDENTIFICATION</scope>
</reference>
<sequence length="230" mass="25831">LFNLLLRLWIALAQVLLQKELPETQAYHRKLREDVQPTASNMLLMSYSFELERLAQEWLEHCTLVQPNTSTYPHYDNTASFLIPVNADKPTYPQMLRFLHTQKSIYTFGNSNCKGYCGDYKQMTGASLVGIGCATKTCRKVSDKSSSPHVFAMCLYKPAGRASLERPYKAGPSCSMCPHGHRCYRNQCQRQVCGPPLTRQNETNVELGSPTSASAKIPALAILLVTMHLL</sequence>
<name>A0A5K3FVC0_MESCO</name>
<dbReference type="PANTHER" id="PTHR10334">
    <property type="entry name" value="CYSTEINE-RICH SECRETORY PROTEIN-RELATED"/>
    <property type="match status" value="1"/>
</dbReference>
<dbReference type="SUPFAM" id="SSF55797">
    <property type="entry name" value="PR-1-like"/>
    <property type="match status" value="1"/>
</dbReference>
<dbReference type="InterPro" id="IPR001283">
    <property type="entry name" value="CRISP-related"/>
</dbReference>
<proteinExistence type="predicted"/>
<dbReference type="SMART" id="SM00198">
    <property type="entry name" value="SCP"/>
    <property type="match status" value="1"/>
</dbReference>
<dbReference type="Pfam" id="PF00188">
    <property type="entry name" value="CAP"/>
    <property type="match status" value="1"/>
</dbReference>
<feature type="domain" description="SCP" evidence="1">
    <location>
        <begin position="19"/>
        <end position="164"/>
    </location>
</feature>
<dbReference type="AlphaFoldDB" id="A0A5K3FVC0"/>
<protein>
    <submittedName>
        <fullName evidence="2">SCP domain-containing protein</fullName>
    </submittedName>
</protein>